<dbReference type="InterPro" id="IPR002550">
    <property type="entry name" value="CNNM"/>
</dbReference>
<evidence type="ECO:0000259" key="14">
    <source>
        <dbReference type="PROSITE" id="PS51371"/>
    </source>
</evidence>
<keyword evidence="7 11" id="KW-0129">CBS domain</keyword>
<dbReference type="PANTHER" id="PTHR22777">
    <property type="entry name" value="HEMOLYSIN-RELATED"/>
    <property type="match status" value="1"/>
</dbReference>
<dbReference type="InterPro" id="IPR036318">
    <property type="entry name" value="FAD-bd_PCMH-like_sf"/>
</dbReference>
<evidence type="ECO:0000313" key="17">
    <source>
        <dbReference type="Proteomes" id="UP000595663"/>
    </source>
</evidence>
<dbReference type="GO" id="GO:0050660">
    <property type="term" value="F:flavin adenine dinucleotide binding"/>
    <property type="evidence" value="ECO:0007669"/>
    <property type="project" value="InterPro"/>
</dbReference>
<dbReference type="Gene3D" id="3.10.580.10">
    <property type="entry name" value="CBS-domain"/>
    <property type="match status" value="1"/>
</dbReference>
<evidence type="ECO:0000256" key="3">
    <source>
        <dbReference type="ARBA" id="ARBA00022475"/>
    </source>
</evidence>
<evidence type="ECO:0000256" key="9">
    <source>
        <dbReference type="ARBA" id="ARBA00037273"/>
    </source>
</evidence>
<name>A0A7R6SRY5_9GAMM</name>
<dbReference type="SUPFAM" id="SSF56176">
    <property type="entry name" value="FAD-binding/transporter-associated domain-like"/>
    <property type="match status" value="1"/>
</dbReference>
<evidence type="ECO:0000256" key="11">
    <source>
        <dbReference type="PROSITE-ProRule" id="PRU00703"/>
    </source>
</evidence>
<dbReference type="NCBIfam" id="NF008604">
    <property type="entry name" value="PRK11573.1"/>
    <property type="match status" value="1"/>
</dbReference>
<comment type="subcellular location">
    <subcellularLocation>
        <location evidence="1">Cell membrane</location>
        <topology evidence="1">Multi-pass membrane protein</topology>
    </subcellularLocation>
</comment>
<keyword evidence="8 12" id="KW-0472">Membrane</keyword>
<feature type="transmembrane region" description="Helical" evidence="13">
    <location>
        <begin position="12"/>
        <end position="33"/>
    </location>
</feature>
<evidence type="ECO:0000259" key="15">
    <source>
        <dbReference type="PROSITE" id="PS51846"/>
    </source>
</evidence>
<feature type="domain" description="CNNM transmembrane" evidence="15">
    <location>
        <begin position="2"/>
        <end position="192"/>
    </location>
</feature>
<dbReference type="InterPro" id="IPR016169">
    <property type="entry name" value="FAD-bd_PCMH_sub2"/>
</dbReference>
<dbReference type="Proteomes" id="UP000595663">
    <property type="component" value="Chromosome"/>
</dbReference>
<keyword evidence="17" id="KW-1185">Reference proteome</keyword>
<keyword evidence="3" id="KW-1003">Cell membrane</keyword>
<dbReference type="EMBL" id="AP014545">
    <property type="protein sequence ID" value="BBB24977.1"/>
    <property type="molecule type" value="Genomic_DNA"/>
</dbReference>
<proteinExistence type="inferred from homology"/>
<evidence type="ECO:0000256" key="1">
    <source>
        <dbReference type="ARBA" id="ARBA00004651"/>
    </source>
</evidence>
<dbReference type="FunFam" id="3.10.580.10:FF:000002">
    <property type="entry name" value="Magnesium/cobalt efflux protein CorC"/>
    <property type="match status" value="1"/>
</dbReference>
<sequence length="428" mass="47830">MEGASIESLLGLLVFLIFCSAFFSSSETGMMSLNRYRLRHMVKNRHRGAIKANKLLKRPDRLIGVILIGNNFVNILASAIATIIAVELWGEDGIFIATAALTLVILIFAEVSPKTIAALYPEKIAFPAAYILQPLLKLLYPLVWIVNLITNNLLKLIGVKVTPGEHHHLSTEELRTLVNESGAVLQQRNQSMLLGVLELDDVTVNDIMIPRNEVLGIDLDNDLEEIIDQLSTTAHTRMPVYRGELNKVVGILHMRNLAQVFRQDAVTKAAILQVIHEPYFVPESTPLQTQLLNFQKESRRIALVVDEYGDIEGIVTLEDILEEIVGEMSISGKEENQDIFPQTDGSFFIDGTANIRDVNKSLDWDLPTDGPKTINGLVMEVIEAIPDANVCLLIDNYRIETLQVSDNLIKTIRATRLKQDSDDEEEED</sequence>
<dbReference type="GO" id="GO:0005886">
    <property type="term" value="C:plasma membrane"/>
    <property type="evidence" value="ECO:0007669"/>
    <property type="project" value="UniProtKB-SubCell"/>
</dbReference>
<protein>
    <recommendedName>
        <fullName evidence="10">Magnesium and cobalt efflux protein CorC</fullName>
    </recommendedName>
</protein>
<dbReference type="InterPro" id="IPR005170">
    <property type="entry name" value="Transptr-assoc_dom"/>
</dbReference>
<dbReference type="AlphaFoldDB" id="A0A7R6SRY5"/>
<evidence type="ECO:0000313" key="16">
    <source>
        <dbReference type="EMBL" id="BBB24977.1"/>
    </source>
</evidence>
<dbReference type="KEGG" id="ajp:AMJAP_0378"/>
<dbReference type="PROSITE" id="PS51371">
    <property type="entry name" value="CBS"/>
    <property type="match status" value="2"/>
</dbReference>
<dbReference type="RefSeq" id="WP_019620847.1">
    <property type="nucleotide sequence ID" value="NZ_AP014545.1"/>
</dbReference>
<organism evidence="16 17">
    <name type="scientific">Amphritea japonica ATCC BAA-1530</name>
    <dbReference type="NCBI Taxonomy" id="1278309"/>
    <lineage>
        <taxon>Bacteria</taxon>
        <taxon>Pseudomonadati</taxon>
        <taxon>Pseudomonadota</taxon>
        <taxon>Gammaproteobacteria</taxon>
        <taxon>Oceanospirillales</taxon>
        <taxon>Oceanospirillaceae</taxon>
        <taxon>Amphritea</taxon>
    </lineage>
</organism>
<evidence type="ECO:0000256" key="5">
    <source>
        <dbReference type="ARBA" id="ARBA00022737"/>
    </source>
</evidence>
<dbReference type="CDD" id="cd04590">
    <property type="entry name" value="CBS_pair_CorC_HlyC_assoc"/>
    <property type="match status" value="1"/>
</dbReference>
<gene>
    <name evidence="16" type="ORF">AMJAP_0378</name>
</gene>
<evidence type="ECO:0000256" key="7">
    <source>
        <dbReference type="ARBA" id="ARBA00023122"/>
    </source>
</evidence>
<evidence type="ECO:0000256" key="10">
    <source>
        <dbReference type="ARBA" id="ARBA00040729"/>
    </source>
</evidence>
<feature type="transmembrane region" description="Helical" evidence="13">
    <location>
        <begin position="62"/>
        <end position="88"/>
    </location>
</feature>
<dbReference type="InterPro" id="IPR044751">
    <property type="entry name" value="Ion_transp-like_CBS"/>
</dbReference>
<dbReference type="PANTHER" id="PTHR22777:SF32">
    <property type="entry name" value="UPF0053 INNER MEMBRANE PROTEIN YFJD"/>
    <property type="match status" value="1"/>
</dbReference>
<feature type="domain" description="CBS" evidence="14">
    <location>
        <begin position="208"/>
        <end position="267"/>
    </location>
</feature>
<comment type="similarity">
    <text evidence="2">Belongs to the UPF0053 family.</text>
</comment>
<reference evidence="16 17" key="1">
    <citation type="journal article" date="2008" name="Int. J. Syst. Evol. Microbiol.">
        <title>Amphritea japonica sp. nov. and Amphritea balenae sp. nov., isolated from the sediment adjacent to sperm whale carcasses off Kagoshima, Japan.</title>
        <authorList>
            <person name="Miyazaki M."/>
            <person name="Nogi Y."/>
            <person name="Fujiwara Y."/>
            <person name="Kawato M."/>
            <person name="Nagahama T."/>
            <person name="Kubokawa K."/>
            <person name="Horikoshi K."/>
        </authorList>
    </citation>
    <scope>NUCLEOTIDE SEQUENCE [LARGE SCALE GENOMIC DNA]</scope>
    <source>
        <strain evidence="16 17">ATCC BAA-1530</strain>
    </source>
</reference>
<comment type="function">
    <text evidence="9">Plays a role in the transport of magnesium and cobalt ions.</text>
</comment>
<dbReference type="Pfam" id="PF00571">
    <property type="entry name" value="CBS"/>
    <property type="match status" value="2"/>
</dbReference>
<keyword evidence="5" id="KW-0677">Repeat</keyword>
<feature type="domain" description="CBS" evidence="14">
    <location>
        <begin position="274"/>
        <end position="330"/>
    </location>
</feature>
<feature type="transmembrane region" description="Helical" evidence="13">
    <location>
        <begin position="94"/>
        <end position="112"/>
    </location>
</feature>
<evidence type="ECO:0000256" key="8">
    <source>
        <dbReference type="ARBA" id="ARBA00023136"/>
    </source>
</evidence>
<dbReference type="InterPro" id="IPR046342">
    <property type="entry name" value="CBS_dom_sf"/>
</dbReference>
<dbReference type="PROSITE" id="PS51846">
    <property type="entry name" value="CNNM"/>
    <property type="match status" value="1"/>
</dbReference>
<dbReference type="Gene3D" id="3.30.465.10">
    <property type="match status" value="1"/>
</dbReference>
<dbReference type="Pfam" id="PF01595">
    <property type="entry name" value="CNNM"/>
    <property type="match status" value="1"/>
</dbReference>
<feature type="transmembrane region" description="Helical" evidence="13">
    <location>
        <begin position="124"/>
        <end position="146"/>
    </location>
</feature>
<keyword evidence="6 12" id="KW-1133">Transmembrane helix</keyword>
<evidence type="ECO:0000256" key="13">
    <source>
        <dbReference type="SAM" id="Phobius"/>
    </source>
</evidence>
<dbReference type="SMART" id="SM00116">
    <property type="entry name" value="CBS"/>
    <property type="match status" value="2"/>
</dbReference>
<dbReference type="SMART" id="SM01091">
    <property type="entry name" value="CorC_HlyC"/>
    <property type="match status" value="1"/>
</dbReference>
<keyword evidence="4 12" id="KW-0812">Transmembrane</keyword>
<accession>A0A7R6SRY5</accession>
<dbReference type="InterPro" id="IPR000644">
    <property type="entry name" value="CBS_dom"/>
</dbReference>
<evidence type="ECO:0000256" key="4">
    <source>
        <dbReference type="ARBA" id="ARBA00022692"/>
    </source>
</evidence>
<evidence type="ECO:0000256" key="6">
    <source>
        <dbReference type="ARBA" id="ARBA00022989"/>
    </source>
</evidence>
<dbReference type="Pfam" id="PF03471">
    <property type="entry name" value="CorC_HlyC"/>
    <property type="match status" value="1"/>
</dbReference>
<evidence type="ECO:0000256" key="12">
    <source>
        <dbReference type="PROSITE-ProRule" id="PRU01193"/>
    </source>
</evidence>
<evidence type="ECO:0000256" key="2">
    <source>
        <dbReference type="ARBA" id="ARBA00006337"/>
    </source>
</evidence>
<dbReference type="SUPFAM" id="SSF54631">
    <property type="entry name" value="CBS-domain pair"/>
    <property type="match status" value="1"/>
</dbReference>
<dbReference type="OrthoDB" id="9797674at2"/>